<dbReference type="VEuPathDB" id="FungiDB:RhiirA1_397281"/>
<dbReference type="Proteomes" id="UP000232688">
    <property type="component" value="Unassembled WGS sequence"/>
</dbReference>
<dbReference type="PANTHER" id="PTHR43628">
    <property type="entry name" value="ACTIVATOR OF C KINASE PROTEIN 1-RELATED"/>
    <property type="match status" value="1"/>
</dbReference>
<dbReference type="VEuPathDB" id="FungiDB:FUN_003502"/>
<organism evidence="1 2">
    <name type="scientific">Rhizophagus irregularis</name>
    <dbReference type="NCBI Taxonomy" id="588596"/>
    <lineage>
        <taxon>Eukaryota</taxon>
        <taxon>Fungi</taxon>
        <taxon>Fungi incertae sedis</taxon>
        <taxon>Mucoromycota</taxon>
        <taxon>Glomeromycotina</taxon>
        <taxon>Glomeromycetes</taxon>
        <taxon>Glomerales</taxon>
        <taxon>Glomeraceae</taxon>
        <taxon>Rhizophagus</taxon>
    </lineage>
</organism>
<dbReference type="EMBL" id="LLXH01000798">
    <property type="protein sequence ID" value="PKC62886.1"/>
    <property type="molecule type" value="Genomic_DNA"/>
</dbReference>
<dbReference type="InterPro" id="IPR052945">
    <property type="entry name" value="Mitotic_Regulator"/>
</dbReference>
<reference evidence="1 2" key="2">
    <citation type="submission" date="2017-10" db="EMBL/GenBank/DDBJ databases">
        <title>Genome analyses suggest a sexual origin of heterokaryosis in a supposedly ancient asexual fungus.</title>
        <authorList>
            <person name="Corradi N."/>
            <person name="Sedzielewska K."/>
            <person name="Noel J."/>
            <person name="Charron P."/>
            <person name="Farinelli L."/>
            <person name="Marton T."/>
            <person name="Kruger M."/>
            <person name="Pelin A."/>
            <person name="Brachmann A."/>
            <person name="Corradi N."/>
        </authorList>
    </citation>
    <scope>NUCLEOTIDE SEQUENCE [LARGE SCALE GENOMIC DNA]</scope>
    <source>
        <strain evidence="1 2">A1</strain>
    </source>
</reference>
<sequence length="370" mass="43853">MSYNVLNKITDTNISKEEENFLKDLLKYFYIKIVETENNFINFEYISNDWIESYLNKYDKNPKKILEMMEYHKESKFWFTSLIGFFYQIGIGCDKNKEKALEFYLIDIDNKKIENDSLIHINFNQLHLIIEKNEDSISNLMMMRNYNIIIKKYLLSLFYYKDNILLDIKYKQNKLVNLLKLIEYDDLEVQYNSIICYENGDSNLITNYRKVFKLLLSLSMDNNNLDAQYNLAICYMDGIGTQKDEKKAFDLFLKADQIENASIWDNTDNIKFFKKNLESAVINNSIAQNNLGNCYNYGVNKDETKAFEWYLKSAENENAASQYYIGKCYHDGIGIDIDIAKAIYWYEKAFVNGIQEAKDNLNKIVMIYMK</sequence>
<evidence type="ECO:0000313" key="1">
    <source>
        <dbReference type="EMBL" id="PKC62886.1"/>
    </source>
</evidence>
<dbReference type="PANTHER" id="PTHR43628:SF1">
    <property type="entry name" value="CHITIN SYNTHASE REGULATORY FACTOR 2-RELATED"/>
    <property type="match status" value="1"/>
</dbReference>
<protein>
    <submittedName>
        <fullName evidence="1">HCP-like protein</fullName>
    </submittedName>
</protein>
<dbReference type="Pfam" id="PF08238">
    <property type="entry name" value="Sel1"/>
    <property type="match status" value="4"/>
</dbReference>
<dbReference type="SMART" id="SM00671">
    <property type="entry name" value="SEL1"/>
    <property type="match status" value="3"/>
</dbReference>
<reference evidence="1 2" key="1">
    <citation type="submission" date="2017-10" db="EMBL/GenBank/DDBJ databases">
        <title>Extensive intraspecific genome diversity in a model arbuscular mycorrhizal fungus.</title>
        <authorList>
            <person name="Chen E.C.H."/>
            <person name="Morin E."/>
            <person name="Baudet D."/>
            <person name="Noel J."/>
            <person name="Ndikumana S."/>
            <person name="Charron P."/>
            <person name="St-Onge C."/>
            <person name="Giorgi J."/>
            <person name="Grigoriev I.V."/>
            <person name="Roux C."/>
            <person name="Martin F.M."/>
            <person name="Corradi N."/>
        </authorList>
    </citation>
    <scope>NUCLEOTIDE SEQUENCE [LARGE SCALE GENOMIC DNA]</scope>
    <source>
        <strain evidence="1 2">A1</strain>
    </source>
</reference>
<dbReference type="InterPro" id="IPR011990">
    <property type="entry name" value="TPR-like_helical_dom_sf"/>
</dbReference>
<dbReference type="AlphaFoldDB" id="A0A2N0RHU7"/>
<comment type="caution">
    <text evidence="1">The sequence shown here is derived from an EMBL/GenBank/DDBJ whole genome shotgun (WGS) entry which is preliminary data.</text>
</comment>
<gene>
    <name evidence="1" type="ORF">RhiirA1_397281</name>
</gene>
<dbReference type="InterPro" id="IPR006597">
    <property type="entry name" value="Sel1-like"/>
</dbReference>
<proteinExistence type="predicted"/>
<dbReference type="VEuPathDB" id="FungiDB:RhiirFUN_023342"/>
<dbReference type="Gene3D" id="1.25.40.10">
    <property type="entry name" value="Tetratricopeptide repeat domain"/>
    <property type="match status" value="1"/>
</dbReference>
<name>A0A2N0RHU7_9GLOM</name>
<accession>A0A2N0RHU7</accession>
<evidence type="ECO:0000313" key="2">
    <source>
        <dbReference type="Proteomes" id="UP000232688"/>
    </source>
</evidence>
<dbReference type="SUPFAM" id="SSF81901">
    <property type="entry name" value="HCP-like"/>
    <property type="match status" value="2"/>
</dbReference>